<evidence type="ECO:0000256" key="2">
    <source>
        <dbReference type="ARBA" id="ARBA00022670"/>
    </source>
</evidence>
<dbReference type="Gene3D" id="3.40.630.10">
    <property type="entry name" value="Zn peptidases"/>
    <property type="match status" value="1"/>
</dbReference>
<accession>A0A371CKU0</accession>
<evidence type="ECO:0000256" key="1">
    <source>
        <dbReference type="ARBA" id="ARBA00006247"/>
    </source>
</evidence>
<proteinExistence type="inferred from homology"/>
<reference evidence="6 7" key="1">
    <citation type="journal article" date="2018" name="Biotechnol. Biofuels">
        <title>Integrative visual omics of the white-rot fungus Polyporus brumalis exposes the biotechnological potential of its oxidative enzymes for delignifying raw plant biomass.</title>
        <authorList>
            <person name="Miyauchi S."/>
            <person name="Rancon A."/>
            <person name="Drula E."/>
            <person name="Hage H."/>
            <person name="Chaduli D."/>
            <person name="Favel A."/>
            <person name="Grisel S."/>
            <person name="Henrissat B."/>
            <person name="Herpoel-Gimbert I."/>
            <person name="Ruiz-Duenas F.J."/>
            <person name="Chevret D."/>
            <person name="Hainaut M."/>
            <person name="Lin J."/>
            <person name="Wang M."/>
            <person name="Pangilinan J."/>
            <person name="Lipzen A."/>
            <person name="Lesage-Meessen L."/>
            <person name="Navarro D."/>
            <person name="Riley R."/>
            <person name="Grigoriev I.V."/>
            <person name="Zhou S."/>
            <person name="Raouche S."/>
            <person name="Rosso M.N."/>
        </authorList>
    </citation>
    <scope>NUCLEOTIDE SEQUENCE [LARGE SCALE GENOMIC DNA]</scope>
    <source>
        <strain evidence="6 7">BRFM 1820</strain>
    </source>
</reference>
<dbReference type="InterPro" id="IPR051458">
    <property type="entry name" value="Cyt/Met_Dipeptidase"/>
</dbReference>
<dbReference type="Pfam" id="PF01546">
    <property type="entry name" value="Peptidase_M20"/>
    <property type="match status" value="1"/>
</dbReference>
<dbReference type="InterPro" id="IPR002933">
    <property type="entry name" value="Peptidase_M20"/>
</dbReference>
<dbReference type="STRING" id="139420.A0A371CKU0"/>
<dbReference type="SUPFAM" id="SSF53187">
    <property type="entry name" value="Zn-dependent exopeptidases"/>
    <property type="match status" value="1"/>
</dbReference>
<keyword evidence="3" id="KW-0479">Metal-binding</keyword>
<keyword evidence="2" id="KW-0645">Protease</keyword>
<gene>
    <name evidence="6" type="ORF">OH76DRAFT_1504238</name>
</gene>
<dbReference type="AlphaFoldDB" id="A0A371CKU0"/>
<protein>
    <submittedName>
        <fullName evidence="6">Zn-dependent exopeptidase</fullName>
    </submittedName>
</protein>
<dbReference type="PANTHER" id="PTHR43270">
    <property type="entry name" value="BETA-ALA-HIS DIPEPTIDASE"/>
    <property type="match status" value="1"/>
</dbReference>
<evidence type="ECO:0000256" key="5">
    <source>
        <dbReference type="SAM" id="MobiDB-lite"/>
    </source>
</evidence>
<keyword evidence="7" id="KW-1185">Reference proteome</keyword>
<dbReference type="Gene3D" id="3.30.70.360">
    <property type="match status" value="1"/>
</dbReference>
<evidence type="ECO:0000313" key="6">
    <source>
        <dbReference type="EMBL" id="RDX40895.1"/>
    </source>
</evidence>
<comment type="similarity">
    <text evidence="1">Belongs to the peptidase M20A family.</text>
</comment>
<organism evidence="6 7">
    <name type="scientific">Lentinus brumalis</name>
    <dbReference type="NCBI Taxonomy" id="2498619"/>
    <lineage>
        <taxon>Eukaryota</taxon>
        <taxon>Fungi</taxon>
        <taxon>Dikarya</taxon>
        <taxon>Basidiomycota</taxon>
        <taxon>Agaricomycotina</taxon>
        <taxon>Agaricomycetes</taxon>
        <taxon>Polyporales</taxon>
        <taxon>Polyporaceae</taxon>
        <taxon>Lentinus</taxon>
    </lineage>
</organism>
<dbReference type="OrthoDB" id="7832001at2759"/>
<dbReference type="GO" id="GO:0046872">
    <property type="term" value="F:metal ion binding"/>
    <property type="evidence" value="ECO:0007669"/>
    <property type="project" value="UniProtKB-KW"/>
</dbReference>
<feature type="non-terminal residue" evidence="6">
    <location>
        <position position="462"/>
    </location>
</feature>
<keyword evidence="4" id="KW-0378">Hydrolase</keyword>
<dbReference type="EMBL" id="KZ857532">
    <property type="protein sequence ID" value="RDX40895.1"/>
    <property type="molecule type" value="Genomic_DNA"/>
</dbReference>
<evidence type="ECO:0000256" key="3">
    <source>
        <dbReference type="ARBA" id="ARBA00022723"/>
    </source>
</evidence>
<name>A0A371CKU0_9APHY</name>
<dbReference type="Proteomes" id="UP000256964">
    <property type="component" value="Unassembled WGS sequence"/>
</dbReference>
<dbReference type="GO" id="GO:0008233">
    <property type="term" value="F:peptidase activity"/>
    <property type="evidence" value="ECO:0007669"/>
    <property type="project" value="UniProtKB-KW"/>
</dbReference>
<evidence type="ECO:0000256" key="4">
    <source>
        <dbReference type="ARBA" id="ARBA00022801"/>
    </source>
</evidence>
<feature type="region of interest" description="Disordered" evidence="5">
    <location>
        <begin position="249"/>
        <end position="273"/>
    </location>
</feature>
<dbReference type="GO" id="GO:0006508">
    <property type="term" value="P:proteolysis"/>
    <property type="evidence" value="ECO:0007669"/>
    <property type="project" value="UniProtKB-KW"/>
</dbReference>
<sequence>LDGQLQSLGVTTKLADLGKHVTAILGRVGDDPKKKTVLIYGHYDVQPAQKSDGWDTEPFTLVVDEKTGKLIGRGSTDARGPILGWLNMLEAHKTLGFELPVNLRFCFEGMEENGSERLDALIKTEVTKGKESWFDGVDCVCISDNYWLNSRTPCLTYGLRGLVYFKLTISGPARDLHSGVFGCMVHEPMTDLINIMGKLVTPDGTILVPGVEDMVPSAQHDEIAIYEKLDYSVSDQEYPVPWNADCPTGQGRARSTLSPRAHRSITRGNAAACERRTRHHSARILTHYLNRHRCGTLGPSIVCLDTVERRLCAMTQARSNCIVSCSPPSAPPSRILDVSIQRHRCHSRSPSNQGHKHGDSMQVGGESGALHMHRLRLSLRHAATRPPAPSIIPSAVIAAPPQDPHSIPWTLETQDDAEAGHAQYHSAVCGSLRVKPATGQPASFLVPSTAIPRPRKHPQMIA</sequence>
<evidence type="ECO:0000313" key="7">
    <source>
        <dbReference type="Proteomes" id="UP000256964"/>
    </source>
</evidence>
<dbReference type="PANTHER" id="PTHR43270:SF4">
    <property type="entry name" value="CARNOSINE DIPEPTIDASE 2, ISOFORM A"/>
    <property type="match status" value="1"/>
</dbReference>